<dbReference type="Pfam" id="PF05118">
    <property type="entry name" value="Asp_Arg_Hydrox"/>
    <property type="match status" value="1"/>
</dbReference>
<feature type="compositionally biased region" description="Basic residues" evidence="3">
    <location>
        <begin position="2028"/>
        <end position="2039"/>
    </location>
</feature>
<feature type="coiled-coil region" evidence="2">
    <location>
        <begin position="1916"/>
        <end position="1943"/>
    </location>
</feature>
<feature type="compositionally biased region" description="Polar residues" evidence="3">
    <location>
        <begin position="1010"/>
        <end position="1019"/>
    </location>
</feature>
<feature type="compositionally biased region" description="Acidic residues" evidence="3">
    <location>
        <begin position="1494"/>
        <end position="1511"/>
    </location>
</feature>
<comment type="caution">
    <text evidence="5">The sequence shown here is derived from an EMBL/GenBank/DDBJ whole genome shotgun (WGS) entry which is preliminary data.</text>
</comment>
<evidence type="ECO:0000259" key="4">
    <source>
        <dbReference type="Pfam" id="PF05118"/>
    </source>
</evidence>
<feature type="region of interest" description="Disordered" evidence="3">
    <location>
        <begin position="2009"/>
        <end position="2041"/>
    </location>
</feature>
<evidence type="ECO:0000313" key="5">
    <source>
        <dbReference type="EMBL" id="CAE8597005.1"/>
    </source>
</evidence>
<feature type="domain" description="Aspartyl/asparaginy/proline hydroxylase" evidence="4">
    <location>
        <begin position="2941"/>
        <end position="3049"/>
    </location>
</feature>
<dbReference type="PANTHER" id="PTHR14596:SF72">
    <property type="entry name" value="ZINC FINGER PROTEIN MSN2-RELATED"/>
    <property type="match status" value="1"/>
</dbReference>
<protein>
    <recommendedName>
        <fullName evidence="4">Aspartyl/asparaginy/proline hydroxylase domain-containing protein</fullName>
    </recommendedName>
</protein>
<dbReference type="GO" id="GO:0042594">
    <property type="term" value="P:response to starvation"/>
    <property type="evidence" value="ECO:0007669"/>
    <property type="project" value="TreeGrafter"/>
</dbReference>
<feature type="region of interest" description="Disordered" evidence="3">
    <location>
        <begin position="191"/>
        <end position="230"/>
    </location>
</feature>
<feature type="region of interest" description="Disordered" evidence="3">
    <location>
        <begin position="545"/>
        <end position="564"/>
    </location>
</feature>
<evidence type="ECO:0000256" key="1">
    <source>
        <dbReference type="ARBA" id="ARBA00007730"/>
    </source>
</evidence>
<feature type="compositionally biased region" description="Low complexity" evidence="3">
    <location>
        <begin position="1737"/>
        <end position="1749"/>
    </location>
</feature>
<dbReference type="Proteomes" id="UP000654075">
    <property type="component" value="Unassembled WGS sequence"/>
</dbReference>
<feature type="region of interest" description="Disordered" evidence="3">
    <location>
        <begin position="2054"/>
        <end position="2127"/>
    </location>
</feature>
<feature type="compositionally biased region" description="Basic and acidic residues" evidence="3">
    <location>
        <begin position="265"/>
        <end position="291"/>
    </location>
</feature>
<feature type="compositionally biased region" description="Low complexity" evidence="3">
    <location>
        <begin position="1079"/>
        <end position="1091"/>
    </location>
</feature>
<feature type="compositionally biased region" description="Polar residues" evidence="3">
    <location>
        <begin position="2343"/>
        <end position="2352"/>
    </location>
</feature>
<dbReference type="GO" id="GO:0005634">
    <property type="term" value="C:nucleus"/>
    <property type="evidence" value="ECO:0007669"/>
    <property type="project" value="TreeGrafter"/>
</dbReference>
<feature type="compositionally biased region" description="Low complexity" evidence="3">
    <location>
        <begin position="2353"/>
        <end position="2392"/>
    </location>
</feature>
<gene>
    <name evidence="5" type="ORF">PGLA1383_LOCUS15459</name>
</gene>
<organism evidence="5 6">
    <name type="scientific">Polarella glacialis</name>
    <name type="common">Dinoflagellate</name>
    <dbReference type="NCBI Taxonomy" id="89957"/>
    <lineage>
        <taxon>Eukaryota</taxon>
        <taxon>Sar</taxon>
        <taxon>Alveolata</taxon>
        <taxon>Dinophyceae</taxon>
        <taxon>Suessiales</taxon>
        <taxon>Suessiaceae</taxon>
        <taxon>Polarella</taxon>
    </lineage>
</organism>
<feature type="region of interest" description="Disordered" evidence="3">
    <location>
        <begin position="1072"/>
        <end position="1093"/>
    </location>
</feature>
<feature type="region of interest" description="Disordered" evidence="3">
    <location>
        <begin position="2504"/>
        <end position="2541"/>
    </location>
</feature>
<dbReference type="PANTHER" id="PTHR14596">
    <property type="entry name" value="ZINC FINGER PROTEIN"/>
    <property type="match status" value="1"/>
</dbReference>
<feature type="region of interest" description="Disordered" evidence="3">
    <location>
        <begin position="2282"/>
        <end position="2392"/>
    </location>
</feature>
<dbReference type="InterPro" id="IPR027443">
    <property type="entry name" value="IPNS-like_sf"/>
</dbReference>
<feature type="coiled-coil region" evidence="2">
    <location>
        <begin position="1213"/>
        <end position="1243"/>
    </location>
</feature>
<feature type="compositionally biased region" description="Low complexity" evidence="3">
    <location>
        <begin position="2103"/>
        <end position="2120"/>
    </location>
</feature>
<feature type="region of interest" description="Disordered" evidence="3">
    <location>
        <begin position="263"/>
        <end position="311"/>
    </location>
</feature>
<feature type="compositionally biased region" description="Basic and acidic residues" evidence="3">
    <location>
        <begin position="2469"/>
        <end position="2482"/>
    </location>
</feature>
<feature type="region of interest" description="Disordered" evidence="3">
    <location>
        <begin position="2176"/>
        <end position="2204"/>
    </location>
</feature>
<feature type="coiled-coil region" evidence="2">
    <location>
        <begin position="1777"/>
        <end position="1806"/>
    </location>
</feature>
<comment type="similarity">
    <text evidence="1">Belongs to the aspartyl/asparaginyl beta-hydroxylase family.</text>
</comment>
<feature type="compositionally biased region" description="Polar residues" evidence="3">
    <location>
        <begin position="1"/>
        <end position="12"/>
    </location>
</feature>
<feature type="compositionally biased region" description="Polar residues" evidence="3">
    <location>
        <begin position="2517"/>
        <end position="2536"/>
    </location>
</feature>
<feature type="region of interest" description="Disordered" evidence="3">
    <location>
        <begin position="756"/>
        <end position="778"/>
    </location>
</feature>
<feature type="region of interest" description="Disordered" evidence="3">
    <location>
        <begin position="1489"/>
        <end position="1518"/>
    </location>
</feature>
<evidence type="ECO:0000256" key="3">
    <source>
        <dbReference type="SAM" id="MobiDB-lite"/>
    </source>
</evidence>
<feature type="region of interest" description="Disordered" evidence="3">
    <location>
        <begin position="1"/>
        <end position="24"/>
    </location>
</feature>
<keyword evidence="6" id="KW-1185">Reference proteome</keyword>
<dbReference type="GO" id="GO:0000987">
    <property type="term" value="F:cis-regulatory region sequence-specific DNA binding"/>
    <property type="evidence" value="ECO:0007669"/>
    <property type="project" value="TreeGrafter"/>
</dbReference>
<dbReference type="GO" id="GO:0000981">
    <property type="term" value="F:DNA-binding transcription factor activity, RNA polymerase II-specific"/>
    <property type="evidence" value="ECO:0007669"/>
    <property type="project" value="TreeGrafter"/>
</dbReference>
<keyword evidence="2" id="KW-0175">Coiled coil</keyword>
<evidence type="ECO:0000313" key="6">
    <source>
        <dbReference type="Proteomes" id="UP000654075"/>
    </source>
</evidence>
<feature type="non-terminal residue" evidence="5">
    <location>
        <position position="1"/>
    </location>
</feature>
<feature type="region of interest" description="Disordered" evidence="3">
    <location>
        <begin position="56"/>
        <end position="76"/>
    </location>
</feature>
<reference evidence="5" key="1">
    <citation type="submission" date="2021-02" db="EMBL/GenBank/DDBJ databases">
        <authorList>
            <person name="Dougan E. K."/>
            <person name="Rhodes N."/>
            <person name="Thang M."/>
            <person name="Chan C."/>
        </authorList>
    </citation>
    <scope>NUCLEOTIDE SEQUENCE</scope>
</reference>
<feature type="compositionally biased region" description="Gly residues" evidence="3">
    <location>
        <begin position="15"/>
        <end position="24"/>
    </location>
</feature>
<name>A0A813E9T1_POLGL</name>
<feature type="region of interest" description="Disordered" evidence="3">
    <location>
        <begin position="1382"/>
        <end position="1462"/>
    </location>
</feature>
<feature type="non-terminal residue" evidence="5">
    <location>
        <position position="3049"/>
    </location>
</feature>
<feature type="region of interest" description="Disordered" evidence="3">
    <location>
        <begin position="2418"/>
        <end position="2482"/>
    </location>
</feature>
<sequence>QSSAPSVNSFLQGGSNFGGDAGGGGRFKASRLAKPVGLKPGFEELLLVRKQLQGPTIAGAPSDSGSHGSKEARPGLSKIPWTGGPGAAALAAAAACRGAGPEVNQNVVSLLDLLQRSLSATPVYQGIFSSTGEKLPPAVGDRPSVIAAPTALTLKTLKTFEAIVYSDESKEGAATVLGAIATDLVNFGEPTAEQPQQEQQEQQEQQQQQQRQQQHHYQQQQEERQCDTEMVGQPAAALDFPRIPSLRSLLQLDVAALELLGMPKQPKDTSHEDAAREEAGGEKTEIVDHSETAAPQARQNSKGASGKRRSRRTSIDALAAGLGVHGALTSELQVSWGAIAEKFDEVQRKVESVLPASQSRIVNQALGKSVGTPGRRMSIETMLSQSDFKDLANGVNETIQSLKPNMSSKSLKTAIGQRMGKDLKVVEEELYAIDKEFTLRSNEDGNVAYIEMVLAQLCKQQEVCFENIGERRELGQYVRMLESKPDKRTVRSAKKRRTFTKKHTWSLDLANALLAGEHEDGMEMKPVASPGAGLGQSQKTISQLPGEVEDTGDESVASAEELHSSARSLNLETKKVMTRFKRKARVGKPWRDQPRRLAFRLEINCRNLKLDLEEKTKRLNFQRQSMSKQLKRWTFKRSLEAPGRAELEMLAHELRLEFAKRICARAYRNRGNLHSGWLREMTQYRHNQIVLLPNFDAALKEWRSDAAATSYEAKKQAREALLAEGVNVPEIKAANPFKMNLCFTPAATQAAFQSWREGQKPGGDAPASASGSWNAMQPAKKGNMDAGLEVMEISREVLAACEKRCDETKRPLGNRWELLRQQHILYHKVLKGQLKFWLHADFIGPPLRKIRDITGSLQASLLECHASLLMVHENVMEDLQDPFIKVLSVRKSEAPAGRRGSVRGSVGSIAGRPGASGYKLEEIFQGILQQTEKELAFFANLVDDDGPLEVLMTCQFQLTTLALKRPFAPEDLVPQNGETERAARAREAGNLVEGSIASEGSLAEPKQAGSLISSQAGRHNLRSSVQEGMRRLSAMPNNDESVLSRIEELKMQIAGPTREVAVDLLKVPLKTKESDDGASLGRSSSQSSSDSVELPAVFDVDEVRQMLQTPLESSRNLARHMNLHWPTFRAKWDTMLPKLREARASFLVLKEQAKVEARQKLLRDYANDPELRKEFFESCLQGRLEIRQKFREETHRPTEQLADALLRRQIGLQEKLEENIKANEKTEKDILEREQEMRRLRELQDVCQWFRLGIDKERALAEGLEERKAQANPGDLERVESEELSTLVGLWRCVRDANPSAAHDLLKKIPLLKRALDKAMEDKDNPMFIDMWQTDKQGKIKRSAAAAALTRDQRKARLKEELHKFTGQRQALPLELRLKFGGAESDSDHDDDTLQKRRQQQQQIAKGPPPTSGTSPRKSPSSPPEKAVTPKIQRDKVAEMLTARQAPKGIPEPKPPRPETDEGMKDYWKRRFALKGFENAVALCDDFADVTSMPDDEGDEKEDAEEEEILTEETASQKAHGLRLEVATGSNLKLEERDWFQLEKVLKAGWMELKPLAEAFPEMFDPPLKSLRLQYERTRILLKNHLDRCQHFIATLRQLKLPDKKDPDKKVSYEVYLSAEAEAEKSETRAAALRESFVDVMVPLFTAQAAVESTTFAKREEVISALASAIDSILSPALGLLFGLEHEGPPEPEGISPSSLQSWELELEHRTKEEQEVPVPVAQEPEAVRSAKSSARHSPSPDHNNNNSDQQEDPFAMVDDTWRADFELKKISPQQGEDALEEARAEAEAKARAARAETEVEALEEAAHLSWAAQSWAADRRALRGSTPAPLVADAEVSVAPASEAGKVDEAPLAENSEEVRSPWPQVKWEQHEAPEALGEEAPEEKTKSLWGGEGLVGRVKKMSRFQRDEEREEEKSHNLHQRELLQEELEELRQQNADKKVQRAMIGKTTCSNLEKLLKAVVQKKILPLTRLERARLMMQENEGGGEKKKPWWDEPEYQFQQLEIEEEKPKAKKEKHVDTPRPLPLLRHKNHGHRRGKPGLIGALDLSGYHHYSEDDDETCPQDIPMRGGEDFKVGPVVPSRRRVSSGAGGTRLGSEAQQQSRSLSPALRPRSPRSTSADSGRQLIHDEQEQEVILIEGGTKAEQEIFPDHLAARICGGAPVVSGRMRAPELRGHRHGESLGSEPSDPPPTDSTPGSKEFPRHWRDIVYSRAPEMRGHRHGESLGSEPSDPPPTDTTPGSKEFPRHLRDSSTHLLCAQQSQQGKCRRLLQRPNLEHSETQALDCFGPQATQPHLVDRSGAEETDSVVSSDGGDEPARTASDVILQIQGKRSSQAGERRKPGPTNSLGGNFTNSINNNSNSNSSNNNININNNNNNSNNSNNNSNFNNSISNNNNINNNSNFSSAAVAELQGAGETVASSSSALRPQLPPLVGTKVDLPSRPNTSLGTERTPVPIHVPSPQADSSPALDARDARSPALDPRDARLLVTGMPCGERPATSAEVWPEMQAQPPPRPHTSCATTRTLTTWSSNSPQKSLVQPLLGPPRPASVSLEMEKLSQGRRLEVASSSWLPRAASPGAVSDAPADELLGAYEKDWKWSALEAYLDNIGLEDLPEEALGLAAEVRRPAANSRSGAQSAREVIPEAKRVRAQSALGRRHLRIHGSFRRHARQSLLLSFALSLGSWQEARAQFGGAQPGSAKDPWDAPGVVQQQLLQQVLGQQQAPAPQEPLIIGGIEFSREDDILNMERLSNIFGQVFYTMVLSPGDEAAAEAWRSLSVDIWSLAETAKQVPALGLAVGMSLYNYFWWEGPHSLEPNIMAGAWAAELMYASVVHAQCNDPRLPAMDFYIKQCHLRWRYVMMMAGEVGRNLVLDKRDLTRGAQVLRRLQAYFEEFRSLPNSGLAEGRRPHEVNFNIDYHPAATLRQGPVWKNPLQDVPIVSFLEANFTTIRGELDAILANGGTFRALDERTRNAETQFGPRGDDWLTAYMFRKGEAIPDVCAHAPKTCALLATRPEVAGCHMGGSGAGFLRMAAGGRLKPHFGNAPRLSVHL</sequence>
<proteinExistence type="inferred from homology"/>
<evidence type="ECO:0000256" key="2">
    <source>
        <dbReference type="SAM" id="Coils"/>
    </source>
</evidence>
<dbReference type="Gene3D" id="2.60.120.330">
    <property type="entry name" value="B-lactam Antibiotic, Isopenicillin N Synthase, Chain"/>
    <property type="match status" value="1"/>
</dbReference>
<feature type="region of interest" description="Disordered" evidence="3">
    <location>
        <begin position="1709"/>
        <end position="1753"/>
    </location>
</feature>
<feature type="region of interest" description="Disordered" evidence="3">
    <location>
        <begin position="2217"/>
        <end position="2247"/>
    </location>
</feature>
<feature type="compositionally biased region" description="Low complexity" evidence="3">
    <location>
        <begin position="193"/>
        <end position="220"/>
    </location>
</feature>
<dbReference type="InterPro" id="IPR007803">
    <property type="entry name" value="Asp/Arg/Pro-Hydrxlase"/>
</dbReference>
<accession>A0A813E9T1</accession>
<feature type="region of interest" description="Disordered" evidence="3">
    <location>
        <begin position="996"/>
        <end position="1019"/>
    </location>
</feature>
<dbReference type="EMBL" id="CAJNNV010009105">
    <property type="protein sequence ID" value="CAE8597005.1"/>
    <property type="molecule type" value="Genomic_DNA"/>
</dbReference>